<evidence type="ECO:0000313" key="3">
    <source>
        <dbReference type="EMBL" id="MDN4160431.1"/>
    </source>
</evidence>
<dbReference type="EMBL" id="JAUHJR010000001">
    <property type="protein sequence ID" value="MDN4160431.1"/>
    <property type="molecule type" value="Genomic_DNA"/>
</dbReference>
<reference evidence="3" key="1">
    <citation type="submission" date="2023-06" db="EMBL/GenBank/DDBJ databases">
        <title>Draft genome sequence of Nocardioides sp. SOB72.</title>
        <authorList>
            <person name="Zhang G."/>
        </authorList>
    </citation>
    <scope>NUCLEOTIDE SEQUENCE</scope>
    <source>
        <strain evidence="3">SOB72</strain>
    </source>
</reference>
<comment type="caution">
    <text evidence="3">The sequence shown here is derived from an EMBL/GenBank/DDBJ whole genome shotgun (WGS) entry which is preliminary data.</text>
</comment>
<evidence type="ECO:0008006" key="5">
    <source>
        <dbReference type="Google" id="ProtNLM"/>
    </source>
</evidence>
<feature type="signal peptide" evidence="2">
    <location>
        <begin position="1"/>
        <end position="20"/>
    </location>
</feature>
<proteinExistence type="predicted"/>
<feature type="region of interest" description="Disordered" evidence="1">
    <location>
        <begin position="21"/>
        <end position="80"/>
    </location>
</feature>
<gene>
    <name evidence="3" type="ORF">QWY29_03625</name>
</gene>
<keyword evidence="2" id="KW-0732">Signal</keyword>
<feature type="chain" id="PRO_5047177981" description="Lipoprotein" evidence="2">
    <location>
        <begin position="21"/>
        <end position="209"/>
    </location>
</feature>
<accession>A0ABT8ER87</accession>
<name>A0ABT8ER87_9ACTN</name>
<dbReference type="PROSITE" id="PS51257">
    <property type="entry name" value="PROKAR_LIPOPROTEIN"/>
    <property type="match status" value="1"/>
</dbReference>
<organism evidence="3 4">
    <name type="scientific">Nocardioides abyssi</name>
    <dbReference type="NCBI Taxonomy" id="3058370"/>
    <lineage>
        <taxon>Bacteria</taxon>
        <taxon>Bacillati</taxon>
        <taxon>Actinomycetota</taxon>
        <taxon>Actinomycetes</taxon>
        <taxon>Propionibacteriales</taxon>
        <taxon>Nocardioidaceae</taxon>
        <taxon>Nocardioides</taxon>
    </lineage>
</organism>
<evidence type="ECO:0000256" key="2">
    <source>
        <dbReference type="SAM" id="SignalP"/>
    </source>
</evidence>
<dbReference type="Proteomes" id="UP001168537">
    <property type="component" value="Unassembled WGS sequence"/>
</dbReference>
<protein>
    <recommendedName>
        <fullName evidence="5">Lipoprotein</fullName>
    </recommendedName>
</protein>
<evidence type="ECO:0000256" key="1">
    <source>
        <dbReference type="SAM" id="MobiDB-lite"/>
    </source>
</evidence>
<feature type="compositionally biased region" description="Low complexity" evidence="1">
    <location>
        <begin position="28"/>
        <end position="62"/>
    </location>
</feature>
<evidence type="ECO:0000313" key="4">
    <source>
        <dbReference type="Proteomes" id="UP001168537"/>
    </source>
</evidence>
<keyword evidence="4" id="KW-1185">Reference proteome</keyword>
<dbReference type="RefSeq" id="WP_300959286.1">
    <property type="nucleotide sequence ID" value="NZ_JAUHJR010000001.1"/>
</dbReference>
<sequence length="209" mass="22039">MHRRPTAVAILLAAALALSACSGDDDPSASPSTGGDATSGATAGTTSDAPSASSSADGSADAEATPGVDPATGPVLKRDRITLRAPDGWRKVPNAFGNQAQAQPKEFMFGVDMILSSISGSSTADLDDLERATVQSTTDRSKTRRQPRRVVDGVEVAHVVAPGVFGREDIFITLYDQQQVSITFNTPEDMRQKRRDAIIEPVLASVEWQ</sequence>